<keyword evidence="6" id="KW-0472">Membrane</keyword>
<evidence type="ECO:0000256" key="6">
    <source>
        <dbReference type="SAM" id="Phobius"/>
    </source>
</evidence>
<dbReference type="GeneID" id="7447256"/>
<dbReference type="KEGG" id="tps:THAPSDRAFT_5008"/>
<feature type="transmembrane region" description="Helical" evidence="6">
    <location>
        <begin position="203"/>
        <end position="223"/>
    </location>
</feature>
<dbReference type="HOGENOM" id="CLU_545769_0_0_1"/>
<dbReference type="OMA" id="IMEVRAY"/>
<organism evidence="7 8">
    <name type="scientific">Thalassiosira pseudonana</name>
    <name type="common">Marine diatom</name>
    <name type="synonym">Cyclotella nana</name>
    <dbReference type="NCBI Taxonomy" id="35128"/>
    <lineage>
        <taxon>Eukaryota</taxon>
        <taxon>Sar</taxon>
        <taxon>Stramenopiles</taxon>
        <taxon>Ochrophyta</taxon>
        <taxon>Bacillariophyta</taxon>
        <taxon>Coscinodiscophyceae</taxon>
        <taxon>Thalassiosirophycidae</taxon>
        <taxon>Thalassiosirales</taxon>
        <taxon>Thalassiosiraceae</taxon>
        <taxon>Thalassiosira</taxon>
    </lineage>
</organism>
<evidence type="ECO:0000256" key="1">
    <source>
        <dbReference type="ARBA" id="ARBA00004120"/>
    </source>
</evidence>
<dbReference type="GO" id="GO:0060271">
    <property type="term" value="P:cilium assembly"/>
    <property type="evidence" value="ECO:0000318"/>
    <property type="project" value="GO_Central"/>
</dbReference>
<gene>
    <name evidence="7" type="ORF">THAPSDRAFT_5008</name>
</gene>
<evidence type="ECO:0000313" key="8">
    <source>
        <dbReference type="Proteomes" id="UP000001449"/>
    </source>
</evidence>
<keyword evidence="2" id="KW-0963">Cytoplasm</keyword>
<dbReference type="Pfam" id="PF07162">
    <property type="entry name" value="B9-C2"/>
    <property type="match status" value="1"/>
</dbReference>
<proteinExistence type="predicted"/>
<dbReference type="STRING" id="35128.B8C1P8"/>
<dbReference type="InterPro" id="IPR010796">
    <property type="entry name" value="C2_B9-type_dom"/>
</dbReference>
<dbReference type="PaxDb" id="35128-Thaps5008"/>
<reference evidence="7 8" key="1">
    <citation type="journal article" date="2004" name="Science">
        <title>The genome of the diatom Thalassiosira pseudonana: ecology, evolution, and metabolism.</title>
        <authorList>
            <person name="Armbrust E.V."/>
            <person name="Berges J.A."/>
            <person name="Bowler C."/>
            <person name="Green B.R."/>
            <person name="Martinez D."/>
            <person name="Putnam N.H."/>
            <person name="Zhou S."/>
            <person name="Allen A.E."/>
            <person name="Apt K.E."/>
            <person name="Bechner M."/>
            <person name="Brzezinski M.A."/>
            <person name="Chaal B.K."/>
            <person name="Chiovitti A."/>
            <person name="Davis A.K."/>
            <person name="Demarest M.S."/>
            <person name="Detter J.C."/>
            <person name="Glavina T."/>
            <person name="Goodstein D."/>
            <person name="Hadi M.Z."/>
            <person name="Hellsten U."/>
            <person name="Hildebrand M."/>
            <person name="Jenkins B.D."/>
            <person name="Jurka J."/>
            <person name="Kapitonov V.V."/>
            <person name="Kroger N."/>
            <person name="Lau W.W."/>
            <person name="Lane T.W."/>
            <person name="Larimer F.W."/>
            <person name="Lippmeier J.C."/>
            <person name="Lucas S."/>
            <person name="Medina M."/>
            <person name="Montsant A."/>
            <person name="Obornik M."/>
            <person name="Parker M.S."/>
            <person name="Palenik B."/>
            <person name="Pazour G.J."/>
            <person name="Richardson P.M."/>
            <person name="Rynearson T.A."/>
            <person name="Saito M.A."/>
            <person name="Schwartz D.C."/>
            <person name="Thamatrakoln K."/>
            <person name="Valentin K."/>
            <person name="Vardi A."/>
            <person name="Wilkerson F.P."/>
            <person name="Rokhsar D.S."/>
        </authorList>
    </citation>
    <scope>NUCLEOTIDE SEQUENCE [LARGE SCALE GENOMIC DNA]</scope>
    <source>
        <strain evidence="7 8">CCMP1335</strain>
    </source>
</reference>
<dbReference type="eggNOG" id="ENOG502R0UK">
    <property type="taxonomic scope" value="Eukaryota"/>
</dbReference>
<dbReference type="EMBL" id="CM000642">
    <property type="protein sequence ID" value="EED92256.1"/>
    <property type="molecule type" value="Genomic_DNA"/>
</dbReference>
<keyword evidence="4" id="KW-0206">Cytoskeleton</keyword>
<evidence type="ECO:0000256" key="2">
    <source>
        <dbReference type="ARBA" id="ARBA00022490"/>
    </source>
</evidence>
<keyword evidence="5" id="KW-0966">Cell projection</keyword>
<sequence length="500" mass="55761">MAAIKLTTSSSPTNYHEEPLCIIKVHQSGLVSASPAWSVQEAEVCDDNCLFASDKGLDEAINKGTRLTTYAFTTTAGSIYEYSVEWNVEASRSHDLEQRVFNQNDINREKIEQRRDVVRKDFESTGRVYEAECNWTNQAHVEIVSASGFLESNILLSFPFGSKLMIKYKAMVPSETKENEVVVSKGTTNRVQPCFILRTSIQFLVHFTVAFVGISFALLFSFGNTGSDFSMAILLSIIPLAFIVKHDVLDDRSVFHFNHQFPLLFNSRNDSATSERDANRGLVLQLSVYHAHNFGVISLAGYGTVTLPTKPGSYEVDVSTWKPISTSSTDNTRGRMHDYYLGSCLDDIGPSDPVPTSEFENELNGTGINLFSKGGLHVDGSGSVCVRIQVMENCVNQKSYFNQLSMAGEQESQLQCAKMRETVDEVLTRVRRNKRGRMARVGNGDVLKRDVLTERQRVAVVPPNKAVDYKGIVGSVSEQTRQVLERVKMRQTTTSTYTDL</sequence>
<keyword evidence="6" id="KW-1133">Transmembrane helix</keyword>
<protein>
    <submittedName>
        <fullName evidence="7">Uncharacterized protein</fullName>
    </submittedName>
</protein>
<evidence type="ECO:0000256" key="4">
    <source>
        <dbReference type="ARBA" id="ARBA00023212"/>
    </source>
</evidence>
<keyword evidence="6" id="KW-0812">Transmembrane</keyword>
<dbReference type="Proteomes" id="UP000001449">
    <property type="component" value="Chromosome 5"/>
</dbReference>
<dbReference type="RefSeq" id="XP_002290504.1">
    <property type="nucleotide sequence ID" value="XM_002290468.1"/>
</dbReference>
<name>B8C1P8_THAPS</name>
<reference evidence="7 8" key="2">
    <citation type="journal article" date="2008" name="Nature">
        <title>The Phaeodactylum genome reveals the evolutionary history of diatom genomes.</title>
        <authorList>
            <person name="Bowler C."/>
            <person name="Allen A.E."/>
            <person name="Badger J.H."/>
            <person name="Grimwood J."/>
            <person name="Jabbari K."/>
            <person name="Kuo A."/>
            <person name="Maheswari U."/>
            <person name="Martens C."/>
            <person name="Maumus F."/>
            <person name="Otillar R.P."/>
            <person name="Rayko E."/>
            <person name="Salamov A."/>
            <person name="Vandepoele K."/>
            <person name="Beszteri B."/>
            <person name="Gruber A."/>
            <person name="Heijde M."/>
            <person name="Katinka M."/>
            <person name="Mock T."/>
            <person name="Valentin K."/>
            <person name="Verret F."/>
            <person name="Berges J.A."/>
            <person name="Brownlee C."/>
            <person name="Cadoret J.P."/>
            <person name="Chiovitti A."/>
            <person name="Choi C.J."/>
            <person name="Coesel S."/>
            <person name="De Martino A."/>
            <person name="Detter J.C."/>
            <person name="Durkin C."/>
            <person name="Falciatore A."/>
            <person name="Fournet J."/>
            <person name="Haruta M."/>
            <person name="Huysman M.J."/>
            <person name="Jenkins B.D."/>
            <person name="Jiroutova K."/>
            <person name="Jorgensen R.E."/>
            <person name="Joubert Y."/>
            <person name="Kaplan A."/>
            <person name="Kroger N."/>
            <person name="Kroth P.G."/>
            <person name="La Roche J."/>
            <person name="Lindquist E."/>
            <person name="Lommer M."/>
            <person name="Martin-Jezequel V."/>
            <person name="Lopez P.J."/>
            <person name="Lucas S."/>
            <person name="Mangogna M."/>
            <person name="McGinnis K."/>
            <person name="Medlin L.K."/>
            <person name="Montsant A."/>
            <person name="Oudot-Le Secq M.P."/>
            <person name="Napoli C."/>
            <person name="Obornik M."/>
            <person name="Parker M.S."/>
            <person name="Petit J.L."/>
            <person name="Porcel B.M."/>
            <person name="Poulsen N."/>
            <person name="Robison M."/>
            <person name="Rychlewski L."/>
            <person name="Rynearson T.A."/>
            <person name="Schmutz J."/>
            <person name="Shapiro H."/>
            <person name="Siaut M."/>
            <person name="Stanley M."/>
            <person name="Sussman M.R."/>
            <person name="Taylor A.R."/>
            <person name="Vardi A."/>
            <person name="von Dassow P."/>
            <person name="Vyverman W."/>
            <person name="Willis A."/>
            <person name="Wyrwicz L.S."/>
            <person name="Rokhsar D.S."/>
            <person name="Weissenbach J."/>
            <person name="Armbrust E.V."/>
            <person name="Green B.R."/>
            <person name="Van de Peer Y."/>
            <person name="Grigoriev I.V."/>
        </authorList>
    </citation>
    <scope>NUCLEOTIDE SEQUENCE [LARGE SCALE GENOMIC DNA]</scope>
    <source>
        <strain evidence="7 8">CCMP1335</strain>
    </source>
</reference>
<comment type="subcellular location">
    <subcellularLocation>
        <location evidence="1">Cytoplasm</location>
        <location evidence="1">Cytoskeleton</location>
        <location evidence="1">Cilium basal body</location>
    </subcellularLocation>
</comment>
<keyword evidence="8" id="KW-1185">Reference proteome</keyword>
<keyword evidence="3" id="KW-0970">Cilium biogenesis/degradation</keyword>
<evidence type="ECO:0000256" key="3">
    <source>
        <dbReference type="ARBA" id="ARBA00022794"/>
    </source>
</evidence>
<evidence type="ECO:0000256" key="5">
    <source>
        <dbReference type="ARBA" id="ARBA00023273"/>
    </source>
</evidence>
<accession>B8C1P8</accession>
<evidence type="ECO:0000313" key="7">
    <source>
        <dbReference type="EMBL" id="EED92256.1"/>
    </source>
</evidence>
<dbReference type="InParanoid" id="B8C1P8"/>
<dbReference type="GO" id="GO:0036038">
    <property type="term" value="C:MKS complex"/>
    <property type="evidence" value="ECO:0000318"/>
    <property type="project" value="GO_Central"/>
</dbReference>
<dbReference type="PANTHER" id="PTHR12968:SF4">
    <property type="entry name" value="TECTONIC-LIKE COMPLEX MEMBER MKS1"/>
    <property type="match status" value="1"/>
</dbReference>
<dbReference type="AlphaFoldDB" id="B8C1P8"/>
<dbReference type="PANTHER" id="PTHR12968">
    <property type="entry name" value="B9 DOMAIN-CONTAINING"/>
    <property type="match status" value="1"/>
</dbReference>